<reference evidence="2" key="1">
    <citation type="submission" date="2019-12" db="EMBL/GenBank/DDBJ databases">
        <title>Actinomadura physcomitrii sp. nov., a novel actinomycete isolated from moss [Physcomitrium sphaericum (Ludw) Fuernr].</title>
        <authorList>
            <person name="Zhuang X."/>
        </authorList>
    </citation>
    <scope>NUCLEOTIDE SEQUENCE [LARGE SCALE GENOMIC DNA]</scope>
    <source>
        <strain evidence="2">LD22</strain>
    </source>
</reference>
<evidence type="ECO:0000313" key="2">
    <source>
        <dbReference type="EMBL" id="MWA04848.1"/>
    </source>
</evidence>
<dbReference type="Gene3D" id="3.40.47.10">
    <property type="match status" value="1"/>
</dbReference>
<dbReference type="InterPro" id="IPR002155">
    <property type="entry name" value="Thiolase"/>
</dbReference>
<dbReference type="PANTHER" id="PTHR42870">
    <property type="entry name" value="ACETYL-COA C-ACETYLTRANSFERASE"/>
    <property type="match status" value="1"/>
</dbReference>
<sequence length="377" mass="40423">MGTAGKVAIVGIGNTTQGTLPGRSPEQLAIQSISAALQDAQLAREQIDGLITGKSATGHNTEGELAPLFGVSPQFTSTLDYGTALFSLHYAAQVILSGTADTVCLAYGSNSRSAKGPRGFNSSFSSLAGVAGYMHIAGPMAMALQRYKHTYGVTDEQFGMIAVSAREWAQRNPLAIFRDPMSLDDYLARPYMIEPMRREDVTMISDGGAAVILTSAERAADFPTKPVYLHAIAQDSEMRGDFYADDYLLRPYLRRAADRLWSGCGFSRKDMDLLYFQDPTALTTLQMIEAYGFAPPGEGAAWVAEGHTLPGGDLPVNTNGGQLSEAYMWGWLHLIEAVRQLRGTAGNDRQVPGVETALFGASHSFHKGGAAILGVNQ</sequence>
<dbReference type="InterPro" id="IPR055140">
    <property type="entry name" value="Thiolase_C_2"/>
</dbReference>
<gene>
    <name evidence="2" type="ORF">F8568_031655</name>
</gene>
<feature type="domain" description="Thiolase C-terminal" evidence="1">
    <location>
        <begin position="251"/>
        <end position="361"/>
    </location>
</feature>
<dbReference type="EMBL" id="WBMS02000031">
    <property type="protein sequence ID" value="MWA04848.1"/>
    <property type="molecule type" value="Genomic_DNA"/>
</dbReference>
<organism evidence="2 3">
    <name type="scientific">Actinomadura physcomitrii</name>
    <dbReference type="NCBI Taxonomy" id="2650748"/>
    <lineage>
        <taxon>Bacteria</taxon>
        <taxon>Bacillati</taxon>
        <taxon>Actinomycetota</taxon>
        <taxon>Actinomycetes</taxon>
        <taxon>Streptosporangiales</taxon>
        <taxon>Thermomonosporaceae</taxon>
        <taxon>Actinomadura</taxon>
    </lineage>
</organism>
<keyword evidence="3" id="KW-1185">Reference proteome</keyword>
<dbReference type="RefSeq" id="WP_151597352.1">
    <property type="nucleotide sequence ID" value="NZ_WBMS02000031.1"/>
</dbReference>
<evidence type="ECO:0000259" key="1">
    <source>
        <dbReference type="Pfam" id="PF22691"/>
    </source>
</evidence>
<protein>
    <recommendedName>
        <fullName evidence="1">Thiolase C-terminal domain-containing protein</fullName>
    </recommendedName>
</protein>
<proteinExistence type="predicted"/>
<dbReference type="AlphaFoldDB" id="A0A6I4MF65"/>
<evidence type="ECO:0000313" key="3">
    <source>
        <dbReference type="Proteomes" id="UP000462055"/>
    </source>
</evidence>
<dbReference type="CDD" id="cd00829">
    <property type="entry name" value="SCP-x_thiolase"/>
    <property type="match status" value="1"/>
</dbReference>
<accession>A0A6I4MF65</accession>
<dbReference type="SUPFAM" id="SSF53901">
    <property type="entry name" value="Thiolase-like"/>
    <property type="match status" value="2"/>
</dbReference>
<dbReference type="Pfam" id="PF22691">
    <property type="entry name" value="Thiolase_C_1"/>
    <property type="match status" value="1"/>
</dbReference>
<comment type="caution">
    <text evidence="2">The sequence shown here is derived from an EMBL/GenBank/DDBJ whole genome shotgun (WGS) entry which is preliminary data.</text>
</comment>
<dbReference type="Proteomes" id="UP000462055">
    <property type="component" value="Unassembled WGS sequence"/>
</dbReference>
<dbReference type="InterPro" id="IPR016039">
    <property type="entry name" value="Thiolase-like"/>
</dbReference>
<name>A0A6I4MF65_9ACTN</name>
<dbReference type="PANTHER" id="PTHR42870:SF1">
    <property type="entry name" value="NON-SPECIFIC LIPID-TRANSFER PROTEIN-LIKE 2"/>
    <property type="match status" value="1"/>
</dbReference>
<dbReference type="GO" id="GO:0016747">
    <property type="term" value="F:acyltransferase activity, transferring groups other than amino-acyl groups"/>
    <property type="evidence" value="ECO:0007669"/>
    <property type="project" value="InterPro"/>
</dbReference>
<dbReference type="PIRSF" id="PIRSF000429">
    <property type="entry name" value="Ac-CoA_Ac_transf"/>
    <property type="match status" value="1"/>
</dbReference>